<dbReference type="PANTHER" id="PTHR31635:SF196">
    <property type="entry name" value="REVERSE TRANSCRIPTASE DOMAIN-CONTAINING PROTEIN-RELATED"/>
    <property type="match status" value="1"/>
</dbReference>
<sequence length="121" mass="13778">MESLGFPEVFINAVRNNISETESRIDIEGDPKIRPERGARQGDPMSPLIFLIAVRSLQIRLDHCLRGVQIGGSRVTNLFFADDCTIVLGEEDIEGQRQILRVLLKEFEKESGLKINEKRRK</sequence>
<dbReference type="Proteomes" id="UP000595437">
    <property type="component" value="Chromosome 21"/>
</dbReference>
<feature type="domain" description="Reverse transcriptase" evidence="1">
    <location>
        <begin position="18"/>
        <end position="118"/>
    </location>
</feature>
<accession>A0A7T8JTN8</accession>
<dbReference type="OrthoDB" id="6363082at2759"/>
<dbReference type="EMBL" id="CP045910">
    <property type="protein sequence ID" value="QQP31678.1"/>
    <property type="molecule type" value="Genomic_DNA"/>
</dbReference>
<proteinExistence type="predicted"/>
<dbReference type="AlphaFoldDB" id="A0A7T8JTN8"/>
<keyword evidence="3" id="KW-1185">Reference proteome</keyword>
<evidence type="ECO:0000313" key="2">
    <source>
        <dbReference type="EMBL" id="QQP31678.1"/>
    </source>
</evidence>
<protein>
    <submittedName>
        <fullName evidence="2">SFRICE_039427</fullName>
    </submittedName>
</protein>
<gene>
    <name evidence="2" type="ORF">FKW44_025357</name>
</gene>
<evidence type="ECO:0000313" key="3">
    <source>
        <dbReference type="Proteomes" id="UP000595437"/>
    </source>
</evidence>
<reference evidence="3" key="1">
    <citation type="submission" date="2021-01" db="EMBL/GenBank/DDBJ databases">
        <title>Caligus Genome Assembly.</title>
        <authorList>
            <person name="Gallardo-Escarate C."/>
        </authorList>
    </citation>
    <scope>NUCLEOTIDE SEQUENCE [LARGE SCALE GENOMIC DNA]</scope>
</reference>
<name>A0A7T8JTN8_CALRO</name>
<dbReference type="InterPro" id="IPR000477">
    <property type="entry name" value="RT_dom"/>
</dbReference>
<dbReference type="Pfam" id="PF00078">
    <property type="entry name" value="RVT_1"/>
    <property type="match status" value="1"/>
</dbReference>
<dbReference type="PANTHER" id="PTHR31635">
    <property type="entry name" value="REVERSE TRANSCRIPTASE DOMAIN-CONTAINING PROTEIN-RELATED"/>
    <property type="match status" value="1"/>
</dbReference>
<evidence type="ECO:0000259" key="1">
    <source>
        <dbReference type="Pfam" id="PF00078"/>
    </source>
</evidence>
<organism evidence="2 3">
    <name type="scientific">Caligus rogercresseyi</name>
    <name type="common">Sea louse</name>
    <dbReference type="NCBI Taxonomy" id="217165"/>
    <lineage>
        <taxon>Eukaryota</taxon>
        <taxon>Metazoa</taxon>
        <taxon>Ecdysozoa</taxon>
        <taxon>Arthropoda</taxon>
        <taxon>Crustacea</taxon>
        <taxon>Multicrustacea</taxon>
        <taxon>Hexanauplia</taxon>
        <taxon>Copepoda</taxon>
        <taxon>Siphonostomatoida</taxon>
        <taxon>Caligidae</taxon>
        <taxon>Caligus</taxon>
    </lineage>
</organism>